<sequence length="37" mass="3957">MREVSEVTGALGMEGSGRMSKRNGAAEAAPCKELLYR</sequence>
<reference evidence="2 3" key="1">
    <citation type="journal article" date="2004" name="Nat. Biotechnol.">
        <title>The genome sequence of the anaerobic, sulfate-reducing bacterium Desulfovibrio vulgaris Hildenborough.</title>
        <authorList>
            <person name="Heidelberg J.F."/>
            <person name="Seshadri R."/>
            <person name="Haveman S.A."/>
            <person name="Hemme C.L."/>
            <person name="Paulsen I.T."/>
            <person name="Kolonay J.F."/>
            <person name="Eisen J.A."/>
            <person name="Ward N."/>
            <person name="Methe B."/>
            <person name="Brinkac L.M."/>
            <person name="Daugherty S.C."/>
            <person name="Deboy R.T."/>
            <person name="Dodson R.J."/>
            <person name="Durkin A.S."/>
            <person name="Madupu R."/>
            <person name="Nelson W.C."/>
            <person name="Sullivan S.A."/>
            <person name="Fouts D."/>
            <person name="Haft D.H."/>
            <person name="Selengut J."/>
            <person name="Peterson J.D."/>
            <person name="Davidsen T.M."/>
            <person name="Zafar N."/>
            <person name="Zhou L."/>
            <person name="Radune D."/>
            <person name="Dimitrov G."/>
            <person name="Hance M."/>
            <person name="Tran K."/>
            <person name="Khouri H."/>
            <person name="Gill J."/>
            <person name="Utterback T.R."/>
            <person name="Feldblyum T.V."/>
            <person name="Wall J.D."/>
            <person name="Voordouw G."/>
            <person name="Fraser C.M."/>
        </authorList>
    </citation>
    <scope>NUCLEOTIDE SEQUENCE [LARGE SCALE GENOMIC DNA]</scope>
    <source>
        <strain evidence="3">ATCC 29579 / DSM 644 / NCIMB 8303 / VKM B-1760 / Hildenborough</strain>
    </source>
</reference>
<dbReference type="AlphaFoldDB" id="Q729C5"/>
<keyword evidence="3" id="KW-1185">Reference proteome</keyword>
<gene>
    <name evidence="2" type="ordered locus">DVU_2426</name>
</gene>
<dbReference type="Proteomes" id="UP000002194">
    <property type="component" value="Chromosome"/>
</dbReference>
<accession>Q729C5</accession>
<dbReference type="HOGENOM" id="CLU_3342936_0_0_7"/>
<dbReference type="EMBL" id="AE017285">
    <property type="protein sequence ID" value="AAS96899.1"/>
    <property type="molecule type" value="Genomic_DNA"/>
</dbReference>
<evidence type="ECO:0000313" key="2">
    <source>
        <dbReference type="EMBL" id="AAS96899.1"/>
    </source>
</evidence>
<dbReference type="PaxDb" id="882-DVU_2426"/>
<evidence type="ECO:0000256" key="1">
    <source>
        <dbReference type="SAM" id="MobiDB-lite"/>
    </source>
</evidence>
<protein>
    <submittedName>
        <fullName evidence="2">Uncharacterized protein</fullName>
    </submittedName>
</protein>
<dbReference type="KEGG" id="dvu:DVU_2426"/>
<dbReference type="EnsemblBacteria" id="AAS96899">
    <property type="protein sequence ID" value="AAS96899"/>
    <property type="gene ID" value="DVU_2426"/>
</dbReference>
<organism evidence="2 3">
    <name type="scientific">Nitratidesulfovibrio vulgaris (strain ATCC 29579 / DSM 644 / CCUG 34227 / NCIMB 8303 / VKM B-1760 / Hildenborough)</name>
    <name type="common">Desulfovibrio vulgaris</name>
    <dbReference type="NCBI Taxonomy" id="882"/>
    <lineage>
        <taxon>Bacteria</taxon>
        <taxon>Pseudomonadati</taxon>
        <taxon>Thermodesulfobacteriota</taxon>
        <taxon>Desulfovibrionia</taxon>
        <taxon>Desulfovibrionales</taxon>
        <taxon>Desulfovibrionaceae</taxon>
        <taxon>Nitratidesulfovibrio</taxon>
    </lineage>
</organism>
<feature type="region of interest" description="Disordered" evidence="1">
    <location>
        <begin position="1"/>
        <end position="26"/>
    </location>
</feature>
<evidence type="ECO:0000313" key="3">
    <source>
        <dbReference type="Proteomes" id="UP000002194"/>
    </source>
</evidence>
<dbReference type="STRING" id="882.DVU_2426"/>
<proteinExistence type="predicted"/>
<name>Q729C5_NITV2</name>